<dbReference type="RefSeq" id="WP_058237008.1">
    <property type="nucleotide sequence ID" value="NZ_LT629792.1"/>
</dbReference>
<evidence type="ECO:0008006" key="3">
    <source>
        <dbReference type="Google" id="ProtNLM"/>
    </source>
</evidence>
<sequence length="103" mass="12022">MRSLIHITCSQLRAHVGEIVDVEMRTWSDCHDEGDAARAIPIEALDERAAELLVAHVQRCQTCQRAIQRERQFRQMLKRAYLARTVRAPESLRMRICSVYEQE</sequence>
<evidence type="ECO:0000313" key="1">
    <source>
        <dbReference type="EMBL" id="SDT97998.1"/>
    </source>
</evidence>
<dbReference type="Proteomes" id="UP000198976">
    <property type="component" value="Chromosome I"/>
</dbReference>
<dbReference type="EMBL" id="LT629792">
    <property type="protein sequence ID" value="SDT97998.1"/>
    <property type="molecule type" value="Genomic_DNA"/>
</dbReference>
<protein>
    <recommendedName>
        <fullName evidence="3">Zinc-finger domain-containing protein</fullName>
    </recommendedName>
</protein>
<evidence type="ECO:0000313" key="2">
    <source>
        <dbReference type="Proteomes" id="UP000198976"/>
    </source>
</evidence>
<name>A0ABY0V8R2_9ACTO</name>
<proteinExistence type="predicted"/>
<reference evidence="1 2" key="1">
    <citation type="submission" date="2016-10" db="EMBL/GenBank/DDBJ databases">
        <authorList>
            <person name="Varghese N."/>
            <person name="Submissions S."/>
        </authorList>
    </citation>
    <scope>NUCLEOTIDE SEQUENCE [LARGE SCALE GENOMIC DNA]</scope>
    <source>
        <strain evidence="1 2">DSM 9169</strain>
    </source>
</reference>
<keyword evidence="2" id="KW-1185">Reference proteome</keyword>
<gene>
    <name evidence="1" type="ORF">SAMN04489714_1393</name>
</gene>
<accession>A0ABY0V8R2</accession>
<organism evidence="1 2">
    <name type="scientific">Schaalia radingae</name>
    <dbReference type="NCBI Taxonomy" id="131110"/>
    <lineage>
        <taxon>Bacteria</taxon>
        <taxon>Bacillati</taxon>
        <taxon>Actinomycetota</taxon>
        <taxon>Actinomycetes</taxon>
        <taxon>Actinomycetales</taxon>
        <taxon>Actinomycetaceae</taxon>
        <taxon>Schaalia</taxon>
    </lineage>
</organism>